<keyword evidence="3" id="KW-1185">Reference proteome</keyword>
<organism evidence="2 3">
    <name type="scientific">Flavivirga rizhaonensis</name>
    <dbReference type="NCBI Taxonomy" id="2559571"/>
    <lineage>
        <taxon>Bacteria</taxon>
        <taxon>Pseudomonadati</taxon>
        <taxon>Bacteroidota</taxon>
        <taxon>Flavobacteriia</taxon>
        <taxon>Flavobacteriales</taxon>
        <taxon>Flavobacteriaceae</taxon>
        <taxon>Flavivirga</taxon>
    </lineage>
</organism>
<evidence type="ECO:0000259" key="1">
    <source>
        <dbReference type="Pfam" id="PF00656"/>
    </source>
</evidence>
<dbReference type="InterPro" id="IPR011600">
    <property type="entry name" value="Pept_C14_caspase"/>
</dbReference>
<dbReference type="InterPro" id="IPR050452">
    <property type="entry name" value="Metacaspase"/>
</dbReference>
<proteinExistence type="predicted"/>
<dbReference type="GO" id="GO:0004197">
    <property type="term" value="F:cysteine-type endopeptidase activity"/>
    <property type="evidence" value="ECO:0007669"/>
    <property type="project" value="InterPro"/>
</dbReference>
<dbReference type="PANTHER" id="PTHR48104">
    <property type="entry name" value="METACASPASE-4"/>
    <property type="match status" value="1"/>
</dbReference>
<dbReference type="Proteomes" id="UP000307602">
    <property type="component" value="Unassembled WGS sequence"/>
</dbReference>
<dbReference type="Pfam" id="PF00656">
    <property type="entry name" value="Peptidase_C14"/>
    <property type="match status" value="1"/>
</dbReference>
<dbReference type="GO" id="GO:0005737">
    <property type="term" value="C:cytoplasm"/>
    <property type="evidence" value="ECO:0007669"/>
    <property type="project" value="TreeGrafter"/>
</dbReference>
<feature type="domain" description="Peptidase C14 caspase" evidence="1">
    <location>
        <begin position="1235"/>
        <end position="1465"/>
    </location>
</feature>
<dbReference type="SUPFAM" id="SSF82171">
    <property type="entry name" value="DPP6 N-terminal domain-like"/>
    <property type="match status" value="2"/>
</dbReference>
<protein>
    <submittedName>
        <fullName evidence="2">Caspase family protein</fullName>
    </submittedName>
</protein>
<dbReference type="RefSeq" id="WP_135874757.1">
    <property type="nucleotide sequence ID" value="NZ_SRSO01000001.1"/>
</dbReference>
<reference evidence="2 3" key="1">
    <citation type="submission" date="2019-04" db="EMBL/GenBank/DDBJ databases">
        <authorList>
            <person name="Liu A."/>
        </authorList>
    </citation>
    <scope>NUCLEOTIDE SEQUENCE [LARGE SCALE GENOMIC DNA]</scope>
    <source>
        <strain evidence="2 3">RZ03</strain>
    </source>
</reference>
<sequence length="1488" mass="173327">MKFHYIFFILVFLNSSLLVGQESYIETNGPVSNSTLSADGKFLAYSPMFGGKHLYGDTVYLVNLDKFNIVDSIQVFNDEDREIKSIQFKGSSNTEIMVKTELGGYYYYKALYEHPLDSIFIIDFNNKQKPKEVYPGHIRLDFSLKTNDAVIATNLHKAKPVNKETPPYYELKKNAEISFKENTVKTFSGIRQIKLSPNNKYLAVIYFIKEQNDSLFYGLETRRLPDLEVLARKEIIHRPEKIEFSSNGKYLALTKNQNPIYSTNAYEIIEILKTENLSHPKSEKDIFIGNKIINGNAWVMRFGITLYDYFNFDDDFNSDVKKRIENIDNVTLFEKIEDTLLIFSDKSFRKPNQSIDSTKYKNILYKYPVRDNSLFDDQPSVNLIDTLYKKESVKILNNTLSSRMQMQLGQNGEYILTHNKYQIQIWSVKERKKLCDYKFKRPIKVFLNNDSNSCLFFEESSMNEYDDFNQDINSTIGIIDFKTGLVKRRKLNYYEDNMIKFKPNENLECVNLKINNNSWYCYENQFYKTTEKLFYVNQDSLFVDIELSQKKAIKHLKSLLASNQVIFQSVSEKDNINYLYLYDVFKKKRTKVPNSGDILLRPLNTYHFFSESKIIYKQNNELVVLDIFDGSKTIIQREYKDYISGVVLDKDHTTIFSQSKDTINYHLKVKNLIFNNKTNRLLKDNHINNLESTSNRSVHDNDIISRDYNSLISVNPINDSIYEWNSKTTLNTWDKPQVLANGILKYDDFVINLNNLRTIDNKLKNISSTSIFKNSENNSLVLYVKYNADDKNFTFRISKLSNLNDFIWESKSFDLEYMPYHKIIISQDYKIAATIATVNDGSDKLFIIDLENFKIKEKTLDIGSLTFYYQKATTFFSDDGKYLCLKSKNYDNNSREKYYNDKTHFINIETLEIEKSTYNNIFKLYNDGSILASDGYSDYAKGRLEKDTLKIDTKFYGIWNKSIIKYLKSENKYVSANENGELYVWNENGKSPLMIIDLKSSAECKDIIQSRRRLFVFLDNSEIKVINLDTFALELTIVLSEKRSKKGVERSVLYVTPEGYFSSTKNNIRDYHFVKNLKAYPLINYSVFLNRPDIILNRLGYANKKVIKLYKNYYLKRLAKNGLSEQIDLLSIEAPKISIINKENIQSTVRLEKIPMSFNVSNNSEKINIYVNGVGVFSKDSIFESIINYEIELNNGKNVITAITTNKEGVESDPEIITINNTLKRTHTKVHYFGIGVSKYKDSNWNLKYAVNDVNKLEEYLKSRFGSGIKINTYFNESVTSSNLMSIKEKLLQTNVDDIVIISFSGHGLLDQEDNFYFATHNTDFENPKSKGFSYEEIYNLLNYIPARKKLLLLDTCYSGEKNDTDLESFISTSNKLKEYDVNTRGSKGILRKSYKELQTLRDLFYDLNRGNGSYIIAATGGKQFALESEKWNNGVFTYSFIKAMEDLETLKISELKDLTYKNVLELTDGFQKPTTRTDNIEWDWVLE</sequence>
<gene>
    <name evidence="2" type="ORF">EM932_01550</name>
</gene>
<name>A0A4S1E492_9FLAO</name>
<dbReference type="PANTHER" id="PTHR48104:SF30">
    <property type="entry name" value="METACASPASE-1"/>
    <property type="match status" value="1"/>
</dbReference>
<dbReference type="GO" id="GO:0006508">
    <property type="term" value="P:proteolysis"/>
    <property type="evidence" value="ECO:0007669"/>
    <property type="project" value="InterPro"/>
</dbReference>
<evidence type="ECO:0000313" key="3">
    <source>
        <dbReference type="Proteomes" id="UP000307602"/>
    </source>
</evidence>
<dbReference type="Gene3D" id="3.40.50.1460">
    <property type="match status" value="1"/>
</dbReference>
<dbReference type="OrthoDB" id="1492850at2"/>
<comment type="caution">
    <text evidence="2">The sequence shown here is derived from an EMBL/GenBank/DDBJ whole genome shotgun (WGS) entry which is preliminary data.</text>
</comment>
<dbReference type="EMBL" id="SRSO01000001">
    <property type="protein sequence ID" value="TGV04832.1"/>
    <property type="molecule type" value="Genomic_DNA"/>
</dbReference>
<evidence type="ECO:0000313" key="2">
    <source>
        <dbReference type="EMBL" id="TGV04832.1"/>
    </source>
</evidence>
<accession>A0A4S1E492</accession>